<evidence type="ECO:0000313" key="11">
    <source>
        <dbReference type="Proteomes" id="UP000758603"/>
    </source>
</evidence>
<reference evidence="10" key="1">
    <citation type="journal article" date="2021" name="Nat. Commun.">
        <title>Genetic determinants of endophytism in the Arabidopsis root mycobiome.</title>
        <authorList>
            <person name="Mesny F."/>
            <person name="Miyauchi S."/>
            <person name="Thiergart T."/>
            <person name="Pickel B."/>
            <person name="Atanasova L."/>
            <person name="Karlsson M."/>
            <person name="Huettel B."/>
            <person name="Barry K.W."/>
            <person name="Haridas S."/>
            <person name="Chen C."/>
            <person name="Bauer D."/>
            <person name="Andreopoulos W."/>
            <person name="Pangilinan J."/>
            <person name="LaButti K."/>
            <person name="Riley R."/>
            <person name="Lipzen A."/>
            <person name="Clum A."/>
            <person name="Drula E."/>
            <person name="Henrissat B."/>
            <person name="Kohler A."/>
            <person name="Grigoriev I.V."/>
            <person name="Martin F.M."/>
            <person name="Hacquard S."/>
        </authorList>
    </citation>
    <scope>NUCLEOTIDE SEQUENCE</scope>
    <source>
        <strain evidence="10">MPI-SDFR-AT-0073</strain>
    </source>
</reference>
<keyword evidence="2" id="KW-0575">Peroxidase</keyword>
<dbReference type="GeneID" id="70129225"/>
<dbReference type="Pfam" id="PF01328">
    <property type="entry name" value="Peroxidase_2"/>
    <property type="match status" value="1"/>
</dbReference>
<dbReference type="EMBL" id="JAGPXC010000006">
    <property type="protein sequence ID" value="KAH6651645.1"/>
    <property type="molecule type" value="Genomic_DNA"/>
</dbReference>
<keyword evidence="5" id="KW-0560">Oxidoreductase</keyword>
<dbReference type="PANTHER" id="PTHR33577">
    <property type="entry name" value="STERIGMATOCYSTIN BIOSYNTHESIS PEROXIDASE STCC-RELATED"/>
    <property type="match status" value="1"/>
</dbReference>
<gene>
    <name evidence="10" type="ORF">BKA67DRAFT_537507</name>
</gene>
<evidence type="ECO:0000256" key="6">
    <source>
        <dbReference type="ARBA" id="ARBA00023004"/>
    </source>
</evidence>
<comment type="cofactor">
    <cofactor evidence="1">
        <name>heme b</name>
        <dbReference type="ChEBI" id="CHEBI:60344"/>
    </cofactor>
</comment>
<keyword evidence="11" id="KW-1185">Reference proteome</keyword>
<evidence type="ECO:0000256" key="8">
    <source>
        <dbReference type="SAM" id="SignalP"/>
    </source>
</evidence>
<evidence type="ECO:0000256" key="7">
    <source>
        <dbReference type="ARBA" id="ARBA00025795"/>
    </source>
</evidence>
<keyword evidence="8" id="KW-0732">Signal</keyword>
<keyword evidence="3" id="KW-0349">Heme</keyword>
<dbReference type="GO" id="GO:0004601">
    <property type="term" value="F:peroxidase activity"/>
    <property type="evidence" value="ECO:0007669"/>
    <property type="project" value="UniProtKB-KW"/>
</dbReference>
<dbReference type="OrthoDB" id="407298at2759"/>
<dbReference type="SUPFAM" id="SSF47571">
    <property type="entry name" value="Cloroperoxidase"/>
    <property type="match status" value="1"/>
</dbReference>
<evidence type="ECO:0000256" key="3">
    <source>
        <dbReference type="ARBA" id="ARBA00022617"/>
    </source>
</evidence>
<sequence length="251" mass="26970">MRAHCLITLTLSGLAAAGWKPAIPAAPTGHEWQAASPGDSRSPCPMLNSMANHGWLPHNGKNIDLPTIQSAFENAMGFAPEVFVGITQSSLAVSTTGNSSTFNLQDLAFHNAIEHDGSLSRNDIFFGDNLHFNPLIWAATAARYGIRIPFASSVITVEIAARARAARVRDAKLVNPKFNLTDAGSSGSIGETSVLLTAFWDPNQGGVPKDYVRVLFEEERIPYAEGFTRPQTEHTLTDLVAMITAVSAVRV</sequence>
<evidence type="ECO:0000256" key="4">
    <source>
        <dbReference type="ARBA" id="ARBA00022723"/>
    </source>
</evidence>
<feature type="chain" id="PRO_5040297058" evidence="8">
    <location>
        <begin position="18"/>
        <end position="251"/>
    </location>
</feature>
<dbReference type="InterPro" id="IPR036851">
    <property type="entry name" value="Chloroperoxidase-like_sf"/>
</dbReference>
<evidence type="ECO:0000256" key="1">
    <source>
        <dbReference type="ARBA" id="ARBA00001970"/>
    </source>
</evidence>
<evidence type="ECO:0000313" key="10">
    <source>
        <dbReference type="EMBL" id="KAH6651645.1"/>
    </source>
</evidence>
<name>A0A9P8ZV14_9PEZI</name>
<keyword evidence="6" id="KW-0408">Iron</keyword>
<feature type="signal peptide" evidence="8">
    <location>
        <begin position="1"/>
        <end position="17"/>
    </location>
</feature>
<dbReference type="PANTHER" id="PTHR33577:SF19">
    <property type="entry name" value="HEME HALOPEROXIDASE FAMILY PROFILE DOMAIN-CONTAINING PROTEIN-RELATED"/>
    <property type="match status" value="1"/>
</dbReference>
<dbReference type="Gene3D" id="1.10.489.10">
    <property type="entry name" value="Chloroperoxidase-like"/>
    <property type="match status" value="1"/>
</dbReference>
<dbReference type="InterPro" id="IPR000028">
    <property type="entry name" value="Chloroperoxidase"/>
</dbReference>
<dbReference type="Proteomes" id="UP000758603">
    <property type="component" value="Unassembled WGS sequence"/>
</dbReference>
<keyword evidence="4" id="KW-0479">Metal-binding</keyword>
<evidence type="ECO:0000256" key="2">
    <source>
        <dbReference type="ARBA" id="ARBA00022559"/>
    </source>
</evidence>
<evidence type="ECO:0000256" key="5">
    <source>
        <dbReference type="ARBA" id="ARBA00023002"/>
    </source>
</evidence>
<dbReference type="PROSITE" id="PS51405">
    <property type="entry name" value="HEME_HALOPEROXIDASE"/>
    <property type="match status" value="1"/>
</dbReference>
<comment type="similarity">
    <text evidence="7">Belongs to the chloroperoxidase family.</text>
</comment>
<organism evidence="10 11">
    <name type="scientific">Truncatella angustata</name>
    <dbReference type="NCBI Taxonomy" id="152316"/>
    <lineage>
        <taxon>Eukaryota</taxon>
        <taxon>Fungi</taxon>
        <taxon>Dikarya</taxon>
        <taxon>Ascomycota</taxon>
        <taxon>Pezizomycotina</taxon>
        <taxon>Sordariomycetes</taxon>
        <taxon>Xylariomycetidae</taxon>
        <taxon>Amphisphaeriales</taxon>
        <taxon>Sporocadaceae</taxon>
        <taxon>Truncatella</taxon>
    </lineage>
</organism>
<protein>
    <submittedName>
        <fullName evidence="10">Chloroperoxidase</fullName>
    </submittedName>
</protein>
<feature type="domain" description="Heme haloperoxidase family profile" evidence="9">
    <location>
        <begin position="28"/>
        <end position="241"/>
    </location>
</feature>
<dbReference type="AlphaFoldDB" id="A0A9P8ZV14"/>
<accession>A0A9P8ZV14</accession>
<proteinExistence type="inferred from homology"/>
<comment type="caution">
    <text evidence="10">The sequence shown here is derived from an EMBL/GenBank/DDBJ whole genome shotgun (WGS) entry which is preliminary data.</text>
</comment>
<dbReference type="GO" id="GO:0046872">
    <property type="term" value="F:metal ion binding"/>
    <property type="evidence" value="ECO:0007669"/>
    <property type="project" value="UniProtKB-KW"/>
</dbReference>
<evidence type="ECO:0000259" key="9">
    <source>
        <dbReference type="PROSITE" id="PS51405"/>
    </source>
</evidence>
<dbReference type="RefSeq" id="XP_045955923.1">
    <property type="nucleotide sequence ID" value="XM_046100333.1"/>
</dbReference>